<feature type="signal peptide" evidence="1">
    <location>
        <begin position="1"/>
        <end position="25"/>
    </location>
</feature>
<accession>A0A6J5VN47</accession>
<feature type="chain" id="PRO_5026998489" evidence="1">
    <location>
        <begin position="26"/>
        <end position="70"/>
    </location>
</feature>
<evidence type="ECO:0000313" key="3">
    <source>
        <dbReference type="Proteomes" id="UP000507222"/>
    </source>
</evidence>
<evidence type="ECO:0000256" key="1">
    <source>
        <dbReference type="SAM" id="SignalP"/>
    </source>
</evidence>
<evidence type="ECO:0000313" key="2">
    <source>
        <dbReference type="EMBL" id="CAB4287358.1"/>
    </source>
</evidence>
<sequence length="70" mass="7932">MGKDGSWSIEMVYILMMVVMSTVETSLRALSGELNGNLPHNWLETAIRFSNKWITIALTEEGERDGDEEQ</sequence>
<dbReference type="EMBL" id="CAEKDK010000007">
    <property type="protein sequence ID" value="CAB4287358.1"/>
    <property type="molecule type" value="Genomic_DNA"/>
</dbReference>
<dbReference type="AlphaFoldDB" id="A0A6J5VN47"/>
<organism evidence="2 3">
    <name type="scientific">Prunus armeniaca</name>
    <name type="common">Apricot</name>
    <name type="synonym">Armeniaca vulgaris</name>
    <dbReference type="NCBI Taxonomy" id="36596"/>
    <lineage>
        <taxon>Eukaryota</taxon>
        <taxon>Viridiplantae</taxon>
        <taxon>Streptophyta</taxon>
        <taxon>Embryophyta</taxon>
        <taxon>Tracheophyta</taxon>
        <taxon>Spermatophyta</taxon>
        <taxon>Magnoliopsida</taxon>
        <taxon>eudicotyledons</taxon>
        <taxon>Gunneridae</taxon>
        <taxon>Pentapetalae</taxon>
        <taxon>rosids</taxon>
        <taxon>fabids</taxon>
        <taxon>Rosales</taxon>
        <taxon>Rosaceae</taxon>
        <taxon>Amygdaloideae</taxon>
        <taxon>Amygdaleae</taxon>
        <taxon>Prunus</taxon>
    </lineage>
</organism>
<keyword evidence="1" id="KW-0732">Signal</keyword>
<dbReference type="Proteomes" id="UP000507222">
    <property type="component" value="Unassembled WGS sequence"/>
</dbReference>
<protein>
    <submittedName>
        <fullName evidence="2">Uncharacterized protein</fullName>
    </submittedName>
</protein>
<reference evidence="2 3" key="1">
    <citation type="submission" date="2020-05" db="EMBL/GenBank/DDBJ databases">
        <authorList>
            <person name="Campoy J."/>
            <person name="Schneeberger K."/>
            <person name="Spophaly S."/>
        </authorList>
    </citation>
    <scope>NUCLEOTIDE SEQUENCE [LARGE SCALE GENOMIC DNA]</scope>
    <source>
        <strain evidence="2">PruArmRojPasFocal</strain>
    </source>
</reference>
<name>A0A6J5VN47_PRUAR</name>
<gene>
    <name evidence="2" type="ORF">CURHAP_LOCUS45270</name>
</gene>
<proteinExistence type="predicted"/>